<evidence type="ECO:0000313" key="2">
    <source>
        <dbReference type="EMBL" id="CAE4590690.1"/>
    </source>
</evidence>
<reference evidence="2" key="1">
    <citation type="submission" date="2021-01" db="EMBL/GenBank/DDBJ databases">
        <authorList>
            <person name="Corre E."/>
            <person name="Pelletier E."/>
            <person name="Niang G."/>
            <person name="Scheremetjew M."/>
            <person name="Finn R."/>
            <person name="Kale V."/>
            <person name="Holt S."/>
            <person name="Cochrane G."/>
            <person name="Meng A."/>
            <person name="Brown T."/>
            <person name="Cohen L."/>
        </authorList>
    </citation>
    <scope>NUCLEOTIDE SEQUENCE</scope>
    <source>
        <strain evidence="2">CCMP3105</strain>
    </source>
</reference>
<protein>
    <submittedName>
        <fullName evidence="2">Uncharacterized protein</fullName>
    </submittedName>
</protein>
<evidence type="ECO:0000256" key="1">
    <source>
        <dbReference type="SAM" id="MobiDB-lite"/>
    </source>
</evidence>
<gene>
    <name evidence="2" type="ORF">AMON00008_LOCUS24071</name>
</gene>
<dbReference type="EMBL" id="HBNR01035098">
    <property type="protein sequence ID" value="CAE4590690.1"/>
    <property type="molecule type" value="Transcribed_RNA"/>
</dbReference>
<accession>A0A7S4QR70</accession>
<feature type="compositionally biased region" description="Gly residues" evidence="1">
    <location>
        <begin position="11"/>
        <end position="21"/>
    </location>
</feature>
<proteinExistence type="predicted"/>
<feature type="compositionally biased region" description="Low complexity" evidence="1">
    <location>
        <begin position="62"/>
        <end position="85"/>
    </location>
</feature>
<feature type="region of interest" description="Disordered" evidence="1">
    <location>
        <begin position="1"/>
        <end position="97"/>
    </location>
</feature>
<organism evidence="2">
    <name type="scientific">Alexandrium monilatum</name>
    <dbReference type="NCBI Taxonomy" id="311494"/>
    <lineage>
        <taxon>Eukaryota</taxon>
        <taxon>Sar</taxon>
        <taxon>Alveolata</taxon>
        <taxon>Dinophyceae</taxon>
        <taxon>Gonyaulacales</taxon>
        <taxon>Pyrocystaceae</taxon>
        <taxon>Alexandrium</taxon>
    </lineage>
</organism>
<name>A0A7S4QR70_9DINO</name>
<dbReference type="AlphaFoldDB" id="A0A7S4QR70"/>
<sequence>MRLDAASRAGWPGGGEGGGNGPPASVGPSDGPATPPQRTAGGLQLRPTPRAAASGSGRPANSRTLSRSLRSLRSMRSASRPRMASCQQSPAAFSAERRDSVRSCSTLASKHILNSLKRCSHCVCKPFTLAVAT</sequence>